<reference evidence="2 3" key="1">
    <citation type="submission" date="2019-07" db="EMBL/GenBank/DDBJ databases">
        <title>Annotation for the trematode Paragonimus westermani.</title>
        <authorList>
            <person name="Choi Y.-J."/>
        </authorList>
    </citation>
    <scope>NUCLEOTIDE SEQUENCE [LARGE SCALE GENOMIC DNA]</scope>
    <source>
        <strain evidence="2">180907_Pwestermani</strain>
    </source>
</reference>
<dbReference type="EMBL" id="JTDF01001949">
    <property type="protein sequence ID" value="KAF8569330.1"/>
    <property type="molecule type" value="Genomic_DNA"/>
</dbReference>
<evidence type="ECO:0000256" key="1">
    <source>
        <dbReference type="SAM" id="MobiDB-lite"/>
    </source>
</evidence>
<name>A0A8T0DNY0_9TREM</name>
<protein>
    <submittedName>
        <fullName evidence="2">Uncharacterized protein</fullName>
    </submittedName>
</protein>
<proteinExistence type="predicted"/>
<sequence>MELQEYKPSDVLRSVPTYNAHLSNKVTNAKHKLASRQVIFTDLSDDHISTGENKWEKARSSSRQLNLQCEPKVDVDRVTTMVEPNLQPNRTFDLREQVEDLSAQLEELNRITRGCLTHPRECFCQDCKRSPPSANQSSRPRDTVPATPPLVNLTEPTDCCVSCLVPCALKANQQTSGMDLDWNSSQINHLQDRQYSLQNQLSQMNERLTAMQDRCTTKDTTVGLVPSREMDVDEHLARRARSHSIRLNDMTEERATTKLNASKPRLVRSPNDTKKTPCKRTPLHEKPFVIGTVQSTGRRSGPPNTRLNRPDKSPNRADLKRAYDIVDGDAERTLAELASRLCSSQAALDSRLCDIKTSSQPDKSGEQDQLELKQLATQLCSIQSELRDQLAGIQLLASVLYASHFLDISESVHIAPNFCAAEQPFS</sequence>
<feature type="region of interest" description="Disordered" evidence="1">
    <location>
        <begin position="255"/>
        <end position="319"/>
    </location>
</feature>
<accession>A0A8T0DNY0</accession>
<feature type="compositionally biased region" description="Basic and acidic residues" evidence="1">
    <location>
        <begin position="308"/>
        <end position="319"/>
    </location>
</feature>
<feature type="region of interest" description="Disordered" evidence="1">
    <location>
        <begin position="130"/>
        <end position="150"/>
    </location>
</feature>
<organism evidence="2 3">
    <name type="scientific">Paragonimus westermani</name>
    <dbReference type="NCBI Taxonomy" id="34504"/>
    <lineage>
        <taxon>Eukaryota</taxon>
        <taxon>Metazoa</taxon>
        <taxon>Spiralia</taxon>
        <taxon>Lophotrochozoa</taxon>
        <taxon>Platyhelminthes</taxon>
        <taxon>Trematoda</taxon>
        <taxon>Digenea</taxon>
        <taxon>Plagiorchiida</taxon>
        <taxon>Troglotremata</taxon>
        <taxon>Troglotrematidae</taxon>
        <taxon>Paragonimus</taxon>
    </lineage>
</organism>
<gene>
    <name evidence="2" type="ORF">P879_03644</name>
</gene>
<keyword evidence="3" id="KW-1185">Reference proteome</keyword>
<dbReference type="OrthoDB" id="6243997at2759"/>
<dbReference type="Proteomes" id="UP000699462">
    <property type="component" value="Unassembled WGS sequence"/>
</dbReference>
<feature type="compositionally biased region" description="Polar residues" evidence="1">
    <location>
        <begin position="292"/>
        <end position="307"/>
    </location>
</feature>
<evidence type="ECO:0000313" key="3">
    <source>
        <dbReference type="Proteomes" id="UP000699462"/>
    </source>
</evidence>
<evidence type="ECO:0000313" key="2">
    <source>
        <dbReference type="EMBL" id="KAF8569330.1"/>
    </source>
</evidence>
<dbReference type="AlphaFoldDB" id="A0A8T0DNY0"/>
<comment type="caution">
    <text evidence="2">The sequence shown here is derived from an EMBL/GenBank/DDBJ whole genome shotgun (WGS) entry which is preliminary data.</text>
</comment>